<proteinExistence type="predicted"/>
<accession>A0A6J6GWT6</accession>
<feature type="transmembrane region" description="Helical" evidence="1">
    <location>
        <begin position="353"/>
        <end position="375"/>
    </location>
</feature>
<dbReference type="AlphaFoldDB" id="A0A6J6GWT6"/>
<evidence type="ECO:0000313" key="3">
    <source>
        <dbReference type="EMBL" id="CAB4536042.1"/>
    </source>
</evidence>
<feature type="transmembrane region" description="Helical" evidence="1">
    <location>
        <begin position="266"/>
        <end position="284"/>
    </location>
</feature>
<evidence type="ECO:0000256" key="1">
    <source>
        <dbReference type="SAM" id="Phobius"/>
    </source>
</evidence>
<sequence>MQTREQITRPRKQGFKRTITYIGSPSTWSFGLFVFFTLILSAISFLTDAVSQNNFTPTWFAVSGAAFAPPLIIGMLYKSLFLNRRKAKTRFLLNLLVAALAGASRNVSVGFFALWAGIDVNSLWQFRVGGGAFMGIALYVLWALVNGSKLEYLNSLERLSKIQTRLAAARLEIPEQLTELNEGLQERTRLAIFPQIQSIRELLGDAGNVGAVLEKLKFTLSNQIRPMMSEIASSQPKPFEIQNLKRFKSIKSSLPERFTLRDKIDLGWSSFLETLGVSIWLWVYKSPNGLLDNLALFTIYLVVLLIFKYSISGRRKLPRFNAIAYTLFASLTASSSNVIYIYLVLGFDPGRSIMFAGFAMLSGVISPIILMLLAVRVERRNEIETQISADLLSLAKENSLFAQKVWVFKKRWLLVLHGSVQSALTAALARLQSNEEVTPVVLQLVKQDLNRAELAVNTDLKEVIDLDSGLRELREVWDGICDLKVQVSSRATRAIERSTDSSFCVNEIVKEAVSNAVRHGDATQATVVIDRTADDSLSIEVTNNGRELANEIDFGIGSEMLNEICLGWNLAQEKNQVRLTAELAVKL</sequence>
<feature type="transmembrane region" description="Helical" evidence="1">
    <location>
        <begin position="323"/>
        <end position="347"/>
    </location>
</feature>
<reference evidence="4" key="1">
    <citation type="submission" date="2020-05" db="EMBL/GenBank/DDBJ databases">
        <authorList>
            <person name="Chiriac C."/>
            <person name="Salcher M."/>
            <person name="Ghai R."/>
            <person name="Kavagutti S V."/>
        </authorList>
    </citation>
    <scope>NUCLEOTIDE SEQUENCE</scope>
</reference>
<dbReference type="EMBL" id="CAEZUR010000030">
    <property type="protein sequence ID" value="CAB4605797.1"/>
    <property type="molecule type" value="Genomic_DNA"/>
</dbReference>
<dbReference type="Gene3D" id="3.30.565.10">
    <property type="entry name" value="Histidine kinase-like ATPase, C-terminal domain"/>
    <property type="match status" value="1"/>
</dbReference>
<evidence type="ECO:0000313" key="4">
    <source>
        <dbReference type="EMBL" id="CAB4605797.1"/>
    </source>
</evidence>
<dbReference type="InterPro" id="IPR036890">
    <property type="entry name" value="HATPase_C_sf"/>
</dbReference>
<feature type="domain" description="Histidine kinase/HSP90-like ATPase" evidence="2">
    <location>
        <begin position="506"/>
        <end position="551"/>
    </location>
</feature>
<gene>
    <name evidence="3" type="ORF">UFOPK1433_00232</name>
    <name evidence="4" type="ORF">UFOPK1843_00499</name>
</gene>
<feature type="transmembrane region" description="Helical" evidence="1">
    <location>
        <begin position="58"/>
        <end position="80"/>
    </location>
</feature>
<dbReference type="Pfam" id="PF02518">
    <property type="entry name" value="HATPase_c"/>
    <property type="match status" value="1"/>
</dbReference>
<name>A0A6J6GWT6_9ZZZZ</name>
<dbReference type="EMBL" id="CAEZSN010000016">
    <property type="protein sequence ID" value="CAB4536042.1"/>
    <property type="molecule type" value="Genomic_DNA"/>
</dbReference>
<protein>
    <submittedName>
        <fullName evidence="4">Unannotated protein</fullName>
    </submittedName>
</protein>
<feature type="transmembrane region" description="Helical" evidence="1">
    <location>
        <begin position="124"/>
        <end position="145"/>
    </location>
</feature>
<keyword evidence="1" id="KW-0812">Transmembrane</keyword>
<feature type="transmembrane region" description="Helical" evidence="1">
    <location>
        <begin position="21"/>
        <end position="46"/>
    </location>
</feature>
<keyword evidence="1" id="KW-0472">Membrane</keyword>
<dbReference type="InterPro" id="IPR003594">
    <property type="entry name" value="HATPase_dom"/>
</dbReference>
<organism evidence="4">
    <name type="scientific">freshwater metagenome</name>
    <dbReference type="NCBI Taxonomy" id="449393"/>
    <lineage>
        <taxon>unclassified sequences</taxon>
        <taxon>metagenomes</taxon>
        <taxon>ecological metagenomes</taxon>
    </lineage>
</organism>
<feature type="transmembrane region" description="Helical" evidence="1">
    <location>
        <begin position="92"/>
        <end position="118"/>
    </location>
</feature>
<evidence type="ECO:0000259" key="2">
    <source>
        <dbReference type="Pfam" id="PF02518"/>
    </source>
</evidence>
<keyword evidence="1" id="KW-1133">Transmembrane helix</keyword>
<feature type="transmembrane region" description="Helical" evidence="1">
    <location>
        <begin position="290"/>
        <end position="311"/>
    </location>
</feature>
<dbReference type="SUPFAM" id="SSF55874">
    <property type="entry name" value="ATPase domain of HSP90 chaperone/DNA topoisomerase II/histidine kinase"/>
    <property type="match status" value="1"/>
</dbReference>